<evidence type="ECO:0000313" key="5">
    <source>
        <dbReference type="Proteomes" id="UP000484547"/>
    </source>
</evidence>
<gene>
    <name evidence="2" type="ORF">GMD11_06440</name>
    <name evidence="3" type="ORF">GMD18_06085</name>
</gene>
<dbReference type="Proteomes" id="UP000443070">
    <property type="component" value="Unassembled WGS sequence"/>
</dbReference>
<accession>A0A7X3BVJ7</accession>
<keyword evidence="4" id="KW-1185">Reference proteome</keyword>
<dbReference type="Gene3D" id="3.40.50.1980">
    <property type="entry name" value="Nitrogenase molybdenum iron protein domain"/>
    <property type="match status" value="2"/>
</dbReference>
<reference evidence="4 5" key="1">
    <citation type="journal article" date="2019" name="Nat. Med.">
        <title>A library of human gut bacterial isolates paired with longitudinal multiomics data enables mechanistic microbiome research.</title>
        <authorList>
            <person name="Poyet M."/>
            <person name="Groussin M."/>
            <person name="Gibbons S.M."/>
            <person name="Avila-Pacheco J."/>
            <person name="Jiang X."/>
            <person name="Kearney S.M."/>
            <person name="Perrotta A.R."/>
            <person name="Berdy B."/>
            <person name="Zhao S."/>
            <person name="Lieberman T.D."/>
            <person name="Swanson P.K."/>
            <person name="Smith M."/>
            <person name="Roesemann S."/>
            <person name="Alexander J.E."/>
            <person name="Rich S.A."/>
            <person name="Livny J."/>
            <person name="Vlamakis H."/>
            <person name="Clish C."/>
            <person name="Bullock K."/>
            <person name="Deik A."/>
            <person name="Scott J."/>
            <person name="Pierce K.A."/>
            <person name="Xavier R.J."/>
            <person name="Alm E.J."/>
        </authorList>
    </citation>
    <scope>NUCLEOTIDE SEQUENCE [LARGE SCALE GENOMIC DNA]</scope>
    <source>
        <strain evidence="2 5">BIOML-A13</strain>
        <strain evidence="3 4">BIOML-A3</strain>
    </source>
</reference>
<dbReference type="EMBL" id="WNBM01000003">
    <property type="protein sequence ID" value="MTT75899.1"/>
    <property type="molecule type" value="Genomic_DNA"/>
</dbReference>
<feature type="domain" description="Nitrogenase/oxidoreductase component 1" evidence="1">
    <location>
        <begin position="26"/>
        <end position="342"/>
    </location>
</feature>
<dbReference type="InterPro" id="IPR000510">
    <property type="entry name" value="Nase/OxRdtase_comp1"/>
</dbReference>
<evidence type="ECO:0000259" key="1">
    <source>
        <dbReference type="Pfam" id="PF00148"/>
    </source>
</evidence>
<dbReference type="Proteomes" id="UP000484547">
    <property type="component" value="Unassembled WGS sequence"/>
</dbReference>
<evidence type="ECO:0000313" key="4">
    <source>
        <dbReference type="Proteomes" id="UP000443070"/>
    </source>
</evidence>
<dbReference type="OrthoDB" id="9767044at2"/>
<dbReference type="RefSeq" id="WP_149970866.1">
    <property type="nucleotide sequence ID" value="NZ_DBFCBI010000099.1"/>
</dbReference>
<dbReference type="EMBL" id="WNBW01000003">
    <property type="protein sequence ID" value="MTU03961.1"/>
    <property type="molecule type" value="Genomic_DNA"/>
</dbReference>
<evidence type="ECO:0000313" key="2">
    <source>
        <dbReference type="EMBL" id="MTT75899.1"/>
    </source>
</evidence>
<proteinExistence type="predicted"/>
<name>A0A7X3BVJ7_9FIRM</name>
<dbReference type="InterPro" id="IPR049939">
    <property type="entry name" value="NifE-like"/>
</dbReference>
<comment type="caution">
    <text evidence="2">The sequence shown here is derived from an EMBL/GenBank/DDBJ whole genome shotgun (WGS) entry which is preliminary data.</text>
</comment>
<evidence type="ECO:0000313" key="3">
    <source>
        <dbReference type="EMBL" id="MTU03961.1"/>
    </source>
</evidence>
<organism evidence="2 5">
    <name type="scientific">Phascolarctobacterium faecium</name>
    <dbReference type="NCBI Taxonomy" id="33025"/>
    <lineage>
        <taxon>Bacteria</taxon>
        <taxon>Bacillati</taxon>
        <taxon>Bacillota</taxon>
        <taxon>Negativicutes</taxon>
        <taxon>Acidaminococcales</taxon>
        <taxon>Acidaminococcaceae</taxon>
        <taxon>Phascolarctobacterium</taxon>
    </lineage>
</organism>
<dbReference type="PANTHER" id="PTHR42956:SF1">
    <property type="entry name" value="NITROGENASE IRON-MOLYBDENUM COFACTOR BIOSYNTHESIS PROTEIN NIFE"/>
    <property type="match status" value="1"/>
</dbReference>
<dbReference type="SUPFAM" id="SSF53807">
    <property type="entry name" value="Helical backbone' metal receptor"/>
    <property type="match status" value="1"/>
</dbReference>
<dbReference type="GO" id="GO:0016491">
    <property type="term" value="F:oxidoreductase activity"/>
    <property type="evidence" value="ECO:0007669"/>
    <property type="project" value="InterPro"/>
</dbReference>
<protein>
    <recommendedName>
        <fullName evidence="1">Nitrogenase/oxidoreductase component 1 domain-containing protein</fullName>
    </recommendedName>
</protein>
<dbReference type="AlphaFoldDB" id="A0A7X3BVJ7"/>
<dbReference type="Pfam" id="PF00148">
    <property type="entry name" value="Oxidored_nitro"/>
    <property type="match status" value="1"/>
</dbReference>
<sequence length="425" mass="48627">MIKKTNRKKVIHCNLNDIYMSVAFNKGIVVVLHAPKSCSHIVYNALLDSRRRIALRYHKKLPALNDNLFVTGISDKETIFGGEKLLKNTLEEIIKEKNPECIIVISGCVAGVIGDDVQSVCTNTEALSGIPVIHIPGAGFMSNQQQEGILLTTKFLYEKFADNNIRKNNKSALIFGINKLYLLPQDIEEIKRLYNYFNIDTIMLPPANMTLKEIKTIGSAGIVGINAIISSKLEEYKKFAESFAVKLKIPAIESRLPLTINETLVYLRELGEKLNMQETADYAILSEIRRLEKKINELRVYLSGKNCILAISHSIKFWNPMEFLHLLQDVGIKIKYIILLEELTVKECEEYKIFFAKHRLDVKIIYEKEASILSFTDSVVITTDYRGFFQRQYCIKRKRIGIGGTIRLLERLNILFQENRSLMNE</sequence>
<dbReference type="PANTHER" id="PTHR42956">
    <property type="entry name" value="NITROGENASE IRON-MOLYBDENUM COFACTOR BIOSYNTHESIS PROTEIN NIFE"/>
    <property type="match status" value="1"/>
</dbReference>